<feature type="transmembrane region" description="Helical" evidence="1">
    <location>
        <begin position="172"/>
        <end position="190"/>
    </location>
</feature>
<keyword evidence="1" id="KW-0472">Membrane</keyword>
<feature type="transmembrane region" description="Helical" evidence="1">
    <location>
        <begin position="55"/>
        <end position="75"/>
    </location>
</feature>
<sequence length="211" mass="25674">MIGVIIKIMIFSKKPKREYVKHIYNYCIKFVTLLFQIILILFYFIFAAFKYANDIFYFTTFLIACAASIIIMFYARFKEVPFWICITKGDILKYLDNLDKKGENDKLYLIYKINEKSLSSSSSFKSYFLANITIICLLLTFTDKSRFNIEKFSKINLNYIFNYRFIFIEDDHFWFCIILAIFYYCVFIFIRRRNISKIFFKYFDLQSFKRK</sequence>
<dbReference type="AlphaFoldDB" id="A0A1L8CFU4"/>
<comment type="caution">
    <text evidence="2">The sequence shown here is derived from an EMBL/GenBank/DDBJ whole genome shotgun (WGS) entry which is preliminary data.</text>
</comment>
<reference evidence="2 3" key="1">
    <citation type="journal article" date="2016" name="Syst. Appl. Microbiol.">
        <title>Genomic characterization of a fructophilic bee symbiont Lactobacillus kunkeei reveals its niche-specific adaptation.</title>
        <authorList>
            <person name="Maeno S."/>
            <person name="Tanizawa Y."/>
            <person name="Kanesaki Y."/>
            <person name="Kubota E."/>
            <person name="Kumar H."/>
            <person name="Dicks L."/>
            <person name="Salminen S."/>
            <person name="Nakagawa J."/>
            <person name="Arita M."/>
            <person name="Endo A."/>
        </authorList>
    </citation>
    <scope>NUCLEOTIDE SEQUENCE [LARGE SCALE GENOMIC DNA]</scope>
    <source>
        <strain evidence="2 3">FF30-6</strain>
    </source>
</reference>
<dbReference type="EMBL" id="BDDX01000001">
    <property type="protein sequence ID" value="GAT90064.1"/>
    <property type="molecule type" value="Genomic_DNA"/>
</dbReference>
<gene>
    <name evidence="2" type="ORF">FF306_00155</name>
</gene>
<evidence type="ECO:0000256" key="1">
    <source>
        <dbReference type="SAM" id="Phobius"/>
    </source>
</evidence>
<proteinExistence type="predicted"/>
<accession>A0A1L8CFU4</accession>
<evidence type="ECO:0000313" key="3">
    <source>
        <dbReference type="Proteomes" id="UP000186588"/>
    </source>
</evidence>
<keyword evidence="1" id="KW-0812">Transmembrane</keyword>
<protein>
    <submittedName>
        <fullName evidence="2">Uncharacterized protein</fullName>
    </submittedName>
</protein>
<evidence type="ECO:0000313" key="2">
    <source>
        <dbReference type="EMBL" id="GAT90064.1"/>
    </source>
</evidence>
<dbReference type="Proteomes" id="UP000186588">
    <property type="component" value="Unassembled WGS sequence"/>
</dbReference>
<feature type="transmembrane region" description="Helical" evidence="1">
    <location>
        <begin position="23"/>
        <end position="49"/>
    </location>
</feature>
<organism evidence="2 3">
    <name type="scientific">Apilactobacillus kunkeei</name>
    <dbReference type="NCBI Taxonomy" id="148814"/>
    <lineage>
        <taxon>Bacteria</taxon>
        <taxon>Bacillati</taxon>
        <taxon>Bacillota</taxon>
        <taxon>Bacilli</taxon>
        <taxon>Lactobacillales</taxon>
        <taxon>Lactobacillaceae</taxon>
        <taxon>Apilactobacillus</taxon>
    </lineage>
</organism>
<feature type="transmembrane region" description="Helical" evidence="1">
    <location>
        <begin position="124"/>
        <end position="142"/>
    </location>
</feature>
<name>A0A1L8CFU4_9LACO</name>
<keyword evidence="1" id="KW-1133">Transmembrane helix</keyword>